<evidence type="ECO:0008006" key="4">
    <source>
        <dbReference type="Google" id="ProtNLM"/>
    </source>
</evidence>
<feature type="region of interest" description="Disordered" evidence="1">
    <location>
        <begin position="1"/>
        <end position="40"/>
    </location>
</feature>
<dbReference type="Proteomes" id="UP001345219">
    <property type="component" value="Chromosome 17"/>
</dbReference>
<evidence type="ECO:0000313" key="2">
    <source>
        <dbReference type="EMBL" id="KAK4759853.1"/>
    </source>
</evidence>
<dbReference type="EMBL" id="JAXIOK010000011">
    <property type="protein sequence ID" value="KAK4759853.1"/>
    <property type="molecule type" value="Genomic_DNA"/>
</dbReference>
<protein>
    <recommendedName>
        <fullName evidence="4">Mediator of RNA polymerase II transcription subunit 9</fullName>
    </recommendedName>
</protein>
<feature type="compositionally biased region" description="Acidic residues" evidence="1">
    <location>
        <begin position="1"/>
        <end position="10"/>
    </location>
</feature>
<organism evidence="2 3">
    <name type="scientific">Trapa incisa</name>
    <dbReference type="NCBI Taxonomy" id="236973"/>
    <lineage>
        <taxon>Eukaryota</taxon>
        <taxon>Viridiplantae</taxon>
        <taxon>Streptophyta</taxon>
        <taxon>Embryophyta</taxon>
        <taxon>Tracheophyta</taxon>
        <taxon>Spermatophyta</taxon>
        <taxon>Magnoliopsida</taxon>
        <taxon>eudicotyledons</taxon>
        <taxon>Gunneridae</taxon>
        <taxon>Pentapetalae</taxon>
        <taxon>rosids</taxon>
        <taxon>malvids</taxon>
        <taxon>Myrtales</taxon>
        <taxon>Lythraceae</taxon>
        <taxon>Trapa</taxon>
    </lineage>
</organism>
<dbReference type="PANTHER" id="PTHR37188">
    <property type="entry name" value="MEDIATOR OF RNA POLYMERASE II TRANSCRIPTION SUBUNIT-RELATED"/>
    <property type="match status" value="1"/>
</dbReference>
<proteinExistence type="predicted"/>
<feature type="compositionally biased region" description="Basic and acidic residues" evidence="1">
    <location>
        <begin position="31"/>
        <end position="40"/>
    </location>
</feature>
<dbReference type="AlphaFoldDB" id="A0AAN7K1S1"/>
<name>A0AAN7K1S1_9MYRT</name>
<gene>
    <name evidence="2" type="ORF">SAY87_022984</name>
</gene>
<accession>A0AAN7K1S1</accession>
<keyword evidence="3" id="KW-1185">Reference proteome</keyword>
<evidence type="ECO:0000313" key="3">
    <source>
        <dbReference type="Proteomes" id="UP001345219"/>
    </source>
</evidence>
<evidence type="ECO:0000256" key="1">
    <source>
        <dbReference type="SAM" id="MobiDB-lite"/>
    </source>
</evidence>
<dbReference type="PANTHER" id="PTHR37188:SF1">
    <property type="entry name" value="MEDIATOR OF RNA POLYMERASE II TRANSCRIPTION SUBUNIT-RELATED"/>
    <property type="match status" value="1"/>
</dbReference>
<sequence length="206" mass="22691">MRESDDEEEDQRTRSTGVGFVELPGDPRAQFQREESIGTGDCDRRRGDFAPVRLKHIKLPKLGGCAAAPAPLLSLCDLSSSAFPPRSCGCSKLANGRGGIEPRKRMLILIDVLHLQLMEGLAEAIENGPRDQHSDALIGVKVSELKTNFDKCQQLLISIAESISSKAMTVEGQKHKLEETEQILNQRKDLIGKYKNAVEELVKSEP</sequence>
<comment type="caution">
    <text evidence="2">The sequence shown here is derived from an EMBL/GenBank/DDBJ whole genome shotgun (WGS) entry which is preliminary data.</text>
</comment>
<dbReference type="InterPro" id="IPR038790">
    <property type="entry name" value="Med9_plant"/>
</dbReference>
<dbReference type="GO" id="GO:0016592">
    <property type="term" value="C:mediator complex"/>
    <property type="evidence" value="ECO:0007669"/>
    <property type="project" value="InterPro"/>
</dbReference>
<reference evidence="2 3" key="1">
    <citation type="journal article" date="2023" name="Hortic Res">
        <title>Pangenome of water caltrop reveals structural variations and asymmetric subgenome divergence after allopolyploidization.</title>
        <authorList>
            <person name="Zhang X."/>
            <person name="Chen Y."/>
            <person name="Wang L."/>
            <person name="Yuan Y."/>
            <person name="Fang M."/>
            <person name="Shi L."/>
            <person name="Lu R."/>
            <person name="Comes H.P."/>
            <person name="Ma Y."/>
            <person name="Chen Y."/>
            <person name="Huang G."/>
            <person name="Zhou Y."/>
            <person name="Zheng Z."/>
            <person name="Qiu Y."/>
        </authorList>
    </citation>
    <scope>NUCLEOTIDE SEQUENCE [LARGE SCALE GENOMIC DNA]</scope>
    <source>
        <tissue evidence="2">Roots</tissue>
    </source>
</reference>